<dbReference type="GO" id="GO:0008270">
    <property type="term" value="F:zinc ion binding"/>
    <property type="evidence" value="ECO:0007669"/>
    <property type="project" value="TreeGrafter"/>
</dbReference>
<gene>
    <name evidence="11" type="ORF">QE152_g23121</name>
</gene>
<dbReference type="GO" id="GO:0031902">
    <property type="term" value="C:late endosome membrane"/>
    <property type="evidence" value="ECO:0007669"/>
    <property type="project" value="UniProtKB-SubCell"/>
</dbReference>
<evidence type="ECO:0000313" key="11">
    <source>
        <dbReference type="EMBL" id="KAK9718507.1"/>
    </source>
</evidence>
<evidence type="ECO:0000256" key="2">
    <source>
        <dbReference type="ARBA" id="ARBA00004481"/>
    </source>
</evidence>
<evidence type="ECO:0000256" key="8">
    <source>
        <dbReference type="SAM" id="MobiDB-lite"/>
    </source>
</evidence>
<evidence type="ECO:0000256" key="7">
    <source>
        <dbReference type="ARBA" id="ARBA00023136"/>
    </source>
</evidence>
<comment type="subcellular location">
    <subcellularLocation>
        <location evidence="2">Endosome membrane</location>
        <topology evidence="2">Peripheral membrane protein</topology>
    </subcellularLocation>
    <subcellularLocation>
        <location evidence="1">Late endosome membrane</location>
    </subcellularLocation>
    <subcellularLocation>
        <location evidence="3">Lysosome membrane</location>
        <topology evidence="3">Peripheral membrane protein</topology>
        <orientation evidence="3">Cytoplasmic side</orientation>
    </subcellularLocation>
</comment>
<dbReference type="PROSITE" id="PS51837">
    <property type="entry name" value="LITAF"/>
    <property type="match status" value="1"/>
</dbReference>
<keyword evidence="9" id="KW-0812">Transmembrane</keyword>
<evidence type="ECO:0000256" key="6">
    <source>
        <dbReference type="ARBA" id="ARBA00022833"/>
    </source>
</evidence>
<evidence type="ECO:0000256" key="1">
    <source>
        <dbReference type="ARBA" id="ARBA00004414"/>
    </source>
</evidence>
<feature type="region of interest" description="Disordered" evidence="8">
    <location>
        <begin position="1"/>
        <end position="25"/>
    </location>
</feature>
<keyword evidence="5" id="KW-0479">Metal-binding</keyword>
<feature type="domain" description="LITAF" evidence="10">
    <location>
        <begin position="32"/>
        <end position="115"/>
    </location>
</feature>
<reference evidence="11 12" key="1">
    <citation type="journal article" date="2024" name="BMC Genomics">
        <title>De novo assembly and annotation of Popillia japonica's genome with initial clues to its potential as an invasive pest.</title>
        <authorList>
            <person name="Cucini C."/>
            <person name="Boschi S."/>
            <person name="Funari R."/>
            <person name="Cardaioli E."/>
            <person name="Iannotti N."/>
            <person name="Marturano G."/>
            <person name="Paoli F."/>
            <person name="Bruttini M."/>
            <person name="Carapelli A."/>
            <person name="Frati F."/>
            <person name="Nardi F."/>
        </authorList>
    </citation>
    <scope>NUCLEOTIDE SEQUENCE [LARGE SCALE GENOMIC DNA]</scope>
    <source>
        <strain evidence="11">DMR45628</strain>
    </source>
</reference>
<keyword evidence="12" id="KW-1185">Reference proteome</keyword>
<evidence type="ECO:0000256" key="9">
    <source>
        <dbReference type="SAM" id="Phobius"/>
    </source>
</evidence>
<organism evidence="11 12">
    <name type="scientific">Popillia japonica</name>
    <name type="common">Japanese beetle</name>
    <dbReference type="NCBI Taxonomy" id="7064"/>
    <lineage>
        <taxon>Eukaryota</taxon>
        <taxon>Metazoa</taxon>
        <taxon>Ecdysozoa</taxon>
        <taxon>Arthropoda</taxon>
        <taxon>Hexapoda</taxon>
        <taxon>Insecta</taxon>
        <taxon>Pterygota</taxon>
        <taxon>Neoptera</taxon>
        <taxon>Endopterygota</taxon>
        <taxon>Coleoptera</taxon>
        <taxon>Polyphaga</taxon>
        <taxon>Scarabaeiformia</taxon>
        <taxon>Scarabaeidae</taxon>
        <taxon>Rutelinae</taxon>
        <taxon>Popillia</taxon>
    </lineage>
</organism>
<dbReference type="PANTHER" id="PTHR23292">
    <property type="entry name" value="LIPOPOLYSACCHARIDE-INDUCED TUMOR NECROSIS FACTOR-ALPHA FACTOR"/>
    <property type="match status" value="1"/>
</dbReference>
<dbReference type="EMBL" id="JASPKY010000227">
    <property type="protein sequence ID" value="KAK9718507.1"/>
    <property type="molecule type" value="Genomic_DNA"/>
</dbReference>
<keyword evidence="7 9" id="KW-0472">Membrane</keyword>
<evidence type="ECO:0000256" key="4">
    <source>
        <dbReference type="ARBA" id="ARBA00005975"/>
    </source>
</evidence>
<keyword evidence="9" id="KW-1133">Transmembrane helix</keyword>
<proteinExistence type="inferred from homology"/>
<dbReference type="GO" id="GO:0005765">
    <property type="term" value="C:lysosomal membrane"/>
    <property type="evidence" value="ECO:0007669"/>
    <property type="project" value="UniProtKB-SubCell"/>
</dbReference>
<feature type="transmembrane region" description="Helical" evidence="9">
    <location>
        <begin position="72"/>
        <end position="91"/>
    </location>
</feature>
<evidence type="ECO:0000259" key="10">
    <source>
        <dbReference type="PROSITE" id="PS51837"/>
    </source>
</evidence>
<dbReference type="AlphaFoldDB" id="A0AAW1KI05"/>
<sequence length="115" mass="12617">MDKSSHPPAYHVGQDAGPPPVIVGQPQPYATPQQVFVGPTIHYGPESQSIQCPHCRSQILTKVETETTTRTHLVAVLMCACCCWLCAWLPYCMDSCKNKNHYCPSCGAFLGAHSR</sequence>
<dbReference type="InterPro" id="IPR006629">
    <property type="entry name" value="LITAF"/>
</dbReference>
<comment type="caution">
    <text evidence="11">The sequence shown here is derived from an EMBL/GenBank/DDBJ whole genome shotgun (WGS) entry which is preliminary data.</text>
</comment>
<accession>A0AAW1KI05</accession>
<dbReference type="PANTHER" id="PTHR23292:SF14">
    <property type="entry name" value="FI16615P1-RELATED"/>
    <property type="match status" value="1"/>
</dbReference>
<comment type="similarity">
    <text evidence="4">Belongs to the CDIP1/LITAF family.</text>
</comment>
<name>A0AAW1KI05_POPJA</name>
<evidence type="ECO:0000256" key="5">
    <source>
        <dbReference type="ARBA" id="ARBA00022723"/>
    </source>
</evidence>
<evidence type="ECO:0000256" key="3">
    <source>
        <dbReference type="ARBA" id="ARBA00004630"/>
    </source>
</evidence>
<dbReference type="InterPro" id="IPR037519">
    <property type="entry name" value="LITAF_fam"/>
</dbReference>
<evidence type="ECO:0000313" key="12">
    <source>
        <dbReference type="Proteomes" id="UP001458880"/>
    </source>
</evidence>
<dbReference type="Proteomes" id="UP001458880">
    <property type="component" value="Unassembled WGS sequence"/>
</dbReference>
<keyword evidence="6" id="KW-0862">Zinc</keyword>
<dbReference type="Pfam" id="PF10601">
    <property type="entry name" value="zf-LITAF-like"/>
    <property type="match status" value="1"/>
</dbReference>
<protein>
    <submittedName>
        <fullName evidence="11">LITAF-like zinc ribbon domain</fullName>
    </submittedName>
</protein>
<dbReference type="SMART" id="SM00714">
    <property type="entry name" value="LITAF"/>
    <property type="match status" value="1"/>
</dbReference>